<evidence type="ECO:0008006" key="3">
    <source>
        <dbReference type="Google" id="ProtNLM"/>
    </source>
</evidence>
<evidence type="ECO:0000313" key="1">
    <source>
        <dbReference type="EMBL" id="AAQ17775.1"/>
    </source>
</evidence>
<sequence>MKKFMSVVVIALAALSTGCATVTQERIGGIDVIKTAYSETDYSYEKSFYSHVNNDFIHSAKIKLVCNSVNDSVAASIFTDSPLQKYYADDGDSLTPVPVAEATVSSYDGGKLLTRRATKFQVGTFDVYMYETYPKETVVDSIKSGNMVKVAIFMRDYVFVADDMKKFVSICKK</sequence>
<dbReference type="RefSeq" id="NP_943998.1">
    <property type="nucleotide sequence ID" value="NC_005260.1"/>
</dbReference>
<reference evidence="1 2" key="1">
    <citation type="journal article" date="2001" name="J. Bacteriol.">
        <title>Phylogeny of the major head and tail genes of the wide-ranging T4-type bacteriophages.</title>
        <authorList>
            <person name="Tetart F."/>
            <person name="Desplats C."/>
            <person name="Kutateladze M."/>
            <person name="Monod C."/>
            <person name="Ackermann H.W."/>
            <person name="Krisch H.M."/>
        </authorList>
    </citation>
    <scope>NUCLEOTIDE SEQUENCE</scope>
</reference>
<name>Q76YX1_9CAUD</name>
<gene>
    <name evidence="1" type="ORF">Aeh1ORF113c</name>
</gene>
<dbReference type="PROSITE" id="PS51257">
    <property type="entry name" value="PROKAR_LIPOPROTEIN"/>
    <property type="match status" value="1"/>
</dbReference>
<dbReference type="EMBL" id="AY266303">
    <property type="protein sequence ID" value="AAQ17775.1"/>
    <property type="molecule type" value="Genomic_DNA"/>
</dbReference>
<organism evidence="1 2">
    <name type="scientific">Aeromonas phage Aeh1</name>
    <dbReference type="NCBI Taxonomy" id="2880362"/>
    <lineage>
        <taxon>Viruses</taxon>
        <taxon>Duplodnaviria</taxon>
        <taxon>Heunggongvirae</taxon>
        <taxon>Uroviricota</taxon>
        <taxon>Caudoviricetes</taxon>
        <taxon>Pantevenvirales</taxon>
        <taxon>Straboviridae</taxon>
        <taxon>Cinqassovirus</taxon>
        <taxon>Cinqassovirus aeh1</taxon>
    </lineage>
</organism>
<proteinExistence type="predicted"/>
<evidence type="ECO:0000313" key="2">
    <source>
        <dbReference type="Proteomes" id="UP000002555"/>
    </source>
</evidence>
<dbReference type="KEGG" id="vg:2657907"/>
<protein>
    <recommendedName>
        <fullName evidence="3">Lipoprotein</fullName>
    </recommendedName>
</protein>
<dbReference type="Proteomes" id="UP000002555">
    <property type="component" value="Segment"/>
</dbReference>
<accession>Q76YX1</accession>
<keyword evidence="2" id="KW-1185">Reference proteome</keyword>